<dbReference type="InterPro" id="IPR035965">
    <property type="entry name" value="PAS-like_dom_sf"/>
</dbReference>
<evidence type="ECO:0000256" key="2">
    <source>
        <dbReference type="ARBA" id="ARBA00012438"/>
    </source>
</evidence>
<dbReference type="Pfam" id="PF02518">
    <property type="entry name" value="HATPase_c"/>
    <property type="match status" value="1"/>
</dbReference>
<dbReference type="InterPro" id="IPR003661">
    <property type="entry name" value="HisK_dim/P_dom"/>
</dbReference>
<dbReference type="EC" id="2.7.13.3" evidence="2"/>
<evidence type="ECO:0000259" key="9">
    <source>
        <dbReference type="PROSITE" id="PS50109"/>
    </source>
</evidence>
<dbReference type="Gene3D" id="3.30.450.20">
    <property type="entry name" value="PAS domain"/>
    <property type="match status" value="3"/>
</dbReference>
<dbReference type="SMART" id="SM00387">
    <property type="entry name" value="HATPase_c"/>
    <property type="match status" value="1"/>
</dbReference>
<accession>A0ABW5KF03</accession>
<comment type="caution">
    <text evidence="12">The sequence shown here is derived from an EMBL/GenBank/DDBJ whole genome shotgun (WGS) entry which is preliminary data.</text>
</comment>
<dbReference type="PRINTS" id="PR00344">
    <property type="entry name" value="BCTRLSENSOR"/>
</dbReference>
<keyword evidence="6" id="KW-0902">Two-component regulatory system</keyword>
<feature type="domain" description="Histidine kinase" evidence="9">
    <location>
        <begin position="408"/>
        <end position="624"/>
    </location>
</feature>
<dbReference type="RefSeq" id="WP_380901914.1">
    <property type="nucleotide sequence ID" value="NZ_JBHUEG010000007.1"/>
</dbReference>
<dbReference type="SUPFAM" id="SSF55785">
    <property type="entry name" value="PYP-like sensor domain (PAS domain)"/>
    <property type="match status" value="3"/>
</dbReference>
<feature type="domain" description="PAS" evidence="10">
    <location>
        <begin position="24"/>
        <end position="79"/>
    </location>
</feature>
<dbReference type="NCBIfam" id="TIGR00229">
    <property type="entry name" value="sensory_box"/>
    <property type="match status" value="3"/>
</dbReference>
<keyword evidence="8" id="KW-0175">Coiled coil</keyword>
<gene>
    <name evidence="12" type="ORF">ACFSR5_06505</name>
</gene>
<evidence type="ECO:0000256" key="5">
    <source>
        <dbReference type="ARBA" id="ARBA00022777"/>
    </source>
</evidence>
<dbReference type="Gene3D" id="3.30.565.10">
    <property type="entry name" value="Histidine kinase-like ATPase, C-terminal domain"/>
    <property type="match status" value="1"/>
</dbReference>
<dbReference type="Gene3D" id="1.10.287.130">
    <property type="match status" value="1"/>
</dbReference>
<comment type="catalytic activity">
    <reaction evidence="1">
        <text>ATP + protein L-histidine = ADP + protein N-phospho-L-histidine.</text>
        <dbReference type="EC" id="2.7.13.3"/>
    </reaction>
</comment>
<dbReference type="InterPro" id="IPR000700">
    <property type="entry name" value="PAS-assoc_C"/>
</dbReference>
<dbReference type="PROSITE" id="PS50113">
    <property type="entry name" value="PAC"/>
    <property type="match status" value="1"/>
</dbReference>
<keyword evidence="5" id="KW-0418">Kinase</keyword>
<dbReference type="InterPro" id="IPR000014">
    <property type="entry name" value="PAS"/>
</dbReference>
<dbReference type="InterPro" id="IPR004358">
    <property type="entry name" value="Sig_transdc_His_kin-like_C"/>
</dbReference>
<dbReference type="PROSITE" id="PS50109">
    <property type="entry name" value="HIS_KIN"/>
    <property type="match status" value="1"/>
</dbReference>
<evidence type="ECO:0000256" key="3">
    <source>
        <dbReference type="ARBA" id="ARBA00022553"/>
    </source>
</evidence>
<sequence>MENISVLNEKVRQLELENNRLKQEVAELSDFMENASIPLHWVDEKGMITWANQAELDALGYTKDEYIGSNIRDYHADQDAISDILKRLTNNETLLNYSADLKCKDGSIRHVLISSNVLRRAGKFVHTRCFTKDITSIVREKQEKNELLQRLEESETRLRLAVDSTRLGTWDWDTSTGYIYISPEGRRILGIKTEGNITAEHFMACLHAEDRTLLLQHMDTLLSTNNTERFDSTHRYHQIDTGDLRMIRVQGMLHHSGDTSRRFIGTILDVTDVVAAQENDARLAAIIRSSNDAIVAKTLDGIVTSWNAAAERIFGFREEEIVGRSILTIIPDDRKHEEDFILARLRGGESVEHFETKRLTKFGPLIDVSLTISPIRDGDGKIIGVSKIARDITEKKLEEQRKNDFVAMVSHEIKTPLTSVLLYTQILLKSISEETDSSMRNMLTKIEAYVKKLIFLVQDYLSITRIEEGKIELHRETFELCPLIDEIVEDARLLTSKHEILLMGCQDIMVYADRQKLGQVFLNLLSNAIKYSPSGGQIVIDCIKSSDKVTIAVHDQGIGISKNDQLHLFQRFFRASNDRSKHISGFGIGLYLVSEILRYHGSMIQVESSENRGSKFYFDLPTTHV</sequence>
<dbReference type="SMART" id="SM00091">
    <property type="entry name" value="PAS"/>
    <property type="match status" value="3"/>
</dbReference>
<evidence type="ECO:0000256" key="8">
    <source>
        <dbReference type="SAM" id="Coils"/>
    </source>
</evidence>
<dbReference type="SMART" id="SM00388">
    <property type="entry name" value="HisKA"/>
    <property type="match status" value="1"/>
</dbReference>
<evidence type="ECO:0000259" key="11">
    <source>
        <dbReference type="PROSITE" id="PS50113"/>
    </source>
</evidence>
<dbReference type="InterPro" id="IPR013767">
    <property type="entry name" value="PAS_fold"/>
</dbReference>
<protein>
    <recommendedName>
        <fullName evidence="2">histidine kinase</fullName>
        <ecNumber evidence="2">2.7.13.3</ecNumber>
    </recommendedName>
</protein>
<dbReference type="PANTHER" id="PTHR45453:SF1">
    <property type="entry name" value="PHOSPHATE REGULON SENSOR PROTEIN PHOR"/>
    <property type="match status" value="1"/>
</dbReference>
<dbReference type="InterPro" id="IPR003594">
    <property type="entry name" value="HATPase_dom"/>
</dbReference>
<dbReference type="Proteomes" id="UP001597545">
    <property type="component" value="Unassembled WGS sequence"/>
</dbReference>
<dbReference type="SMART" id="SM00086">
    <property type="entry name" value="PAC"/>
    <property type="match status" value="3"/>
</dbReference>
<dbReference type="Pfam" id="PF00989">
    <property type="entry name" value="PAS"/>
    <property type="match status" value="1"/>
</dbReference>
<feature type="coiled-coil region" evidence="8">
    <location>
        <begin position="134"/>
        <end position="164"/>
    </location>
</feature>
<evidence type="ECO:0000256" key="7">
    <source>
        <dbReference type="ARBA" id="ARBA00023136"/>
    </source>
</evidence>
<feature type="coiled-coil region" evidence="8">
    <location>
        <begin position="4"/>
        <end position="34"/>
    </location>
</feature>
<evidence type="ECO:0000313" key="13">
    <source>
        <dbReference type="Proteomes" id="UP001597545"/>
    </source>
</evidence>
<dbReference type="SUPFAM" id="SSF47384">
    <property type="entry name" value="Homodimeric domain of signal transducing histidine kinase"/>
    <property type="match status" value="1"/>
</dbReference>
<dbReference type="InterPro" id="IPR036097">
    <property type="entry name" value="HisK_dim/P_sf"/>
</dbReference>
<dbReference type="Pfam" id="PF13426">
    <property type="entry name" value="PAS_9"/>
    <property type="match status" value="1"/>
</dbReference>
<evidence type="ECO:0000313" key="12">
    <source>
        <dbReference type="EMBL" id="MFD2547297.1"/>
    </source>
</evidence>
<dbReference type="SUPFAM" id="SSF55874">
    <property type="entry name" value="ATPase domain of HSP90 chaperone/DNA topoisomerase II/histidine kinase"/>
    <property type="match status" value="1"/>
</dbReference>
<dbReference type="PROSITE" id="PS50112">
    <property type="entry name" value="PAS"/>
    <property type="match status" value="3"/>
</dbReference>
<keyword evidence="3" id="KW-0597">Phosphoprotein</keyword>
<keyword evidence="7" id="KW-0472">Membrane</keyword>
<feature type="domain" description="PAC" evidence="11">
    <location>
        <begin position="352"/>
        <end position="404"/>
    </location>
</feature>
<name>A0ABW5KF03_9SPHI</name>
<dbReference type="InterPro" id="IPR036890">
    <property type="entry name" value="HATPase_C_sf"/>
</dbReference>
<dbReference type="InterPro" id="IPR050351">
    <property type="entry name" value="BphY/WalK/GraS-like"/>
</dbReference>
<reference evidence="13" key="1">
    <citation type="journal article" date="2019" name="Int. J. Syst. Evol. Microbiol.">
        <title>The Global Catalogue of Microorganisms (GCM) 10K type strain sequencing project: providing services to taxonomists for standard genome sequencing and annotation.</title>
        <authorList>
            <consortium name="The Broad Institute Genomics Platform"/>
            <consortium name="The Broad Institute Genome Sequencing Center for Infectious Disease"/>
            <person name="Wu L."/>
            <person name="Ma J."/>
        </authorList>
    </citation>
    <scope>NUCLEOTIDE SEQUENCE [LARGE SCALE GENOMIC DNA]</scope>
    <source>
        <strain evidence="13">KCTC 42662</strain>
    </source>
</reference>
<evidence type="ECO:0000256" key="4">
    <source>
        <dbReference type="ARBA" id="ARBA00022679"/>
    </source>
</evidence>
<feature type="domain" description="PAS" evidence="10">
    <location>
        <begin position="279"/>
        <end position="348"/>
    </location>
</feature>
<keyword evidence="4" id="KW-0808">Transferase</keyword>
<keyword evidence="13" id="KW-1185">Reference proteome</keyword>
<dbReference type="Pfam" id="PF00512">
    <property type="entry name" value="HisKA"/>
    <property type="match status" value="1"/>
</dbReference>
<proteinExistence type="predicted"/>
<dbReference type="InterPro" id="IPR005467">
    <property type="entry name" value="His_kinase_dom"/>
</dbReference>
<dbReference type="EMBL" id="JBHULR010000003">
    <property type="protein sequence ID" value="MFD2547297.1"/>
    <property type="molecule type" value="Genomic_DNA"/>
</dbReference>
<evidence type="ECO:0000256" key="6">
    <source>
        <dbReference type="ARBA" id="ARBA00023012"/>
    </source>
</evidence>
<dbReference type="PANTHER" id="PTHR45453">
    <property type="entry name" value="PHOSPHATE REGULON SENSOR PROTEIN PHOR"/>
    <property type="match status" value="1"/>
</dbReference>
<evidence type="ECO:0000256" key="1">
    <source>
        <dbReference type="ARBA" id="ARBA00000085"/>
    </source>
</evidence>
<dbReference type="InterPro" id="IPR001610">
    <property type="entry name" value="PAC"/>
</dbReference>
<dbReference type="CDD" id="cd00082">
    <property type="entry name" value="HisKA"/>
    <property type="match status" value="1"/>
</dbReference>
<feature type="domain" description="PAS" evidence="10">
    <location>
        <begin position="154"/>
        <end position="225"/>
    </location>
</feature>
<dbReference type="CDD" id="cd00130">
    <property type="entry name" value="PAS"/>
    <property type="match status" value="2"/>
</dbReference>
<organism evidence="12 13">
    <name type="scientific">Sphingobacterium suaedae</name>
    <dbReference type="NCBI Taxonomy" id="1686402"/>
    <lineage>
        <taxon>Bacteria</taxon>
        <taxon>Pseudomonadati</taxon>
        <taxon>Bacteroidota</taxon>
        <taxon>Sphingobacteriia</taxon>
        <taxon>Sphingobacteriales</taxon>
        <taxon>Sphingobacteriaceae</taxon>
        <taxon>Sphingobacterium</taxon>
    </lineage>
</organism>
<evidence type="ECO:0000259" key="10">
    <source>
        <dbReference type="PROSITE" id="PS50112"/>
    </source>
</evidence>